<reference evidence="2" key="1">
    <citation type="submission" date="2022-11" db="UniProtKB">
        <authorList>
            <consortium name="WormBaseParasite"/>
        </authorList>
    </citation>
    <scope>IDENTIFICATION</scope>
</reference>
<evidence type="ECO:0000313" key="2">
    <source>
        <dbReference type="WBParaSite" id="PDA_v2.g19693.t1"/>
    </source>
</evidence>
<proteinExistence type="predicted"/>
<keyword evidence="1" id="KW-1185">Reference proteome</keyword>
<accession>A0A914PNR5</accession>
<dbReference type="Proteomes" id="UP000887578">
    <property type="component" value="Unplaced"/>
</dbReference>
<evidence type="ECO:0000313" key="1">
    <source>
        <dbReference type="Proteomes" id="UP000887578"/>
    </source>
</evidence>
<dbReference type="WBParaSite" id="PDA_v2.g19693.t1">
    <property type="protein sequence ID" value="PDA_v2.g19693.t1"/>
    <property type="gene ID" value="PDA_v2.g19693"/>
</dbReference>
<dbReference type="AlphaFoldDB" id="A0A914PNR5"/>
<sequence>MDFYDCLVINDKDAANDIIRITKNFGERLQLQFETAEKLENETIAEKEAFGIEEIDDSEDTSKQLAWLKVTYRNLNIIDIYAKKKSDQNFHQPWKQSCFDKTKISKFINLPKSDQSVIEQYPNQKTKLPNLIRTATGCRIEH</sequence>
<protein>
    <submittedName>
        <fullName evidence="2">Uncharacterized protein</fullName>
    </submittedName>
</protein>
<name>A0A914PNR5_9BILA</name>
<organism evidence="1 2">
    <name type="scientific">Panagrolaimus davidi</name>
    <dbReference type="NCBI Taxonomy" id="227884"/>
    <lineage>
        <taxon>Eukaryota</taxon>
        <taxon>Metazoa</taxon>
        <taxon>Ecdysozoa</taxon>
        <taxon>Nematoda</taxon>
        <taxon>Chromadorea</taxon>
        <taxon>Rhabditida</taxon>
        <taxon>Tylenchina</taxon>
        <taxon>Panagrolaimomorpha</taxon>
        <taxon>Panagrolaimoidea</taxon>
        <taxon>Panagrolaimidae</taxon>
        <taxon>Panagrolaimus</taxon>
    </lineage>
</organism>